<dbReference type="PRINTS" id="PR00133">
    <property type="entry name" value="GLHYDRLASE3"/>
</dbReference>
<dbReference type="InterPro" id="IPR002772">
    <property type="entry name" value="Glyco_hydro_3_C"/>
</dbReference>
<feature type="region of interest" description="Disordered" evidence="4">
    <location>
        <begin position="339"/>
        <end position="383"/>
    </location>
</feature>
<dbReference type="InterPro" id="IPR026891">
    <property type="entry name" value="Fn3-like"/>
</dbReference>
<feature type="chain" id="PRO_5020696067" evidence="5">
    <location>
        <begin position="23"/>
        <end position="752"/>
    </location>
</feature>
<evidence type="ECO:0000256" key="2">
    <source>
        <dbReference type="ARBA" id="ARBA00022729"/>
    </source>
</evidence>
<dbReference type="Pfam" id="PF00933">
    <property type="entry name" value="Glyco_hydro_3"/>
    <property type="match status" value="1"/>
</dbReference>
<name>A0A4Q1S906_9BACT</name>
<dbReference type="FunFam" id="2.60.40.10:FF:000495">
    <property type="entry name" value="Periplasmic beta-glucosidase"/>
    <property type="match status" value="1"/>
</dbReference>
<comment type="caution">
    <text evidence="7">The sequence shown here is derived from an EMBL/GenBank/DDBJ whole genome shotgun (WGS) entry which is preliminary data.</text>
</comment>
<dbReference type="InterPro" id="IPR036962">
    <property type="entry name" value="Glyco_hydro_3_N_sf"/>
</dbReference>
<organism evidence="7 8">
    <name type="scientific">Silvibacterium dinghuense</name>
    <dbReference type="NCBI Taxonomy" id="1560006"/>
    <lineage>
        <taxon>Bacteria</taxon>
        <taxon>Pseudomonadati</taxon>
        <taxon>Acidobacteriota</taxon>
        <taxon>Terriglobia</taxon>
        <taxon>Terriglobales</taxon>
        <taxon>Acidobacteriaceae</taxon>
        <taxon>Silvibacterium</taxon>
    </lineage>
</organism>
<gene>
    <name evidence="7" type="ORF">ESZ00_18030</name>
</gene>
<evidence type="ECO:0000256" key="3">
    <source>
        <dbReference type="ARBA" id="ARBA00022801"/>
    </source>
</evidence>
<evidence type="ECO:0000313" key="7">
    <source>
        <dbReference type="EMBL" id="RXS93487.1"/>
    </source>
</evidence>
<dbReference type="InterPro" id="IPR013783">
    <property type="entry name" value="Ig-like_fold"/>
</dbReference>
<dbReference type="GO" id="GO:0009044">
    <property type="term" value="F:xylan 1,4-beta-xylosidase activity"/>
    <property type="evidence" value="ECO:0007669"/>
    <property type="project" value="InterPro"/>
</dbReference>
<dbReference type="Proteomes" id="UP000290253">
    <property type="component" value="Unassembled WGS sequence"/>
</dbReference>
<keyword evidence="3" id="KW-0378">Hydrolase</keyword>
<dbReference type="Gene3D" id="2.60.40.10">
    <property type="entry name" value="Immunoglobulins"/>
    <property type="match status" value="1"/>
</dbReference>
<protein>
    <submittedName>
        <fullName evidence="7">Beta-glucosidase</fullName>
    </submittedName>
</protein>
<dbReference type="Pfam" id="PF01915">
    <property type="entry name" value="Glyco_hydro_3_C"/>
    <property type="match status" value="1"/>
</dbReference>
<dbReference type="Gene3D" id="3.20.20.300">
    <property type="entry name" value="Glycoside hydrolase, family 3, N-terminal domain"/>
    <property type="match status" value="1"/>
</dbReference>
<dbReference type="Gene3D" id="3.40.50.1700">
    <property type="entry name" value="Glycoside hydrolase family 3 C-terminal domain"/>
    <property type="match status" value="1"/>
</dbReference>
<dbReference type="InterPro" id="IPR036881">
    <property type="entry name" value="Glyco_hydro_3_C_sf"/>
</dbReference>
<dbReference type="EMBL" id="SDMK01000005">
    <property type="protein sequence ID" value="RXS93487.1"/>
    <property type="molecule type" value="Genomic_DNA"/>
</dbReference>
<keyword evidence="2 5" id="KW-0732">Signal</keyword>
<dbReference type="OrthoDB" id="9805821at2"/>
<dbReference type="SMART" id="SM01217">
    <property type="entry name" value="Fn3_like"/>
    <property type="match status" value="1"/>
</dbReference>
<comment type="similarity">
    <text evidence="1">Belongs to the glycosyl hydrolase 3 family.</text>
</comment>
<evidence type="ECO:0000256" key="5">
    <source>
        <dbReference type="SAM" id="SignalP"/>
    </source>
</evidence>
<reference evidence="7 8" key="1">
    <citation type="journal article" date="2016" name="Int. J. Syst. Evol. Microbiol.">
        <title>Acidipila dinghuensis sp. nov., an acidobacterium isolated from forest soil.</title>
        <authorList>
            <person name="Jiang Y.W."/>
            <person name="Wang J."/>
            <person name="Chen M.H."/>
            <person name="Lv Y.Y."/>
            <person name="Qiu L.H."/>
        </authorList>
    </citation>
    <scope>NUCLEOTIDE SEQUENCE [LARGE SCALE GENOMIC DNA]</scope>
    <source>
        <strain evidence="7 8">DHOF10</strain>
    </source>
</reference>
<sequence>MRSSILAFLGSVLILPAAVAQQAPGFRNTALSPEARIHDLLSRMTLEEKIDCLSTDTAVPRLGVRSFGSSEGIHGVVQRGNEEHHREAIYTTQFPQPPGMGETWDPDLVRQAAAVEGAEARYISEQPRYNRSIYMLWGPQADLARDPRWGRSEEVYGEDPFFNGTMVVNFVKGLQGDDPNHWQAAALLKHFLANSNEDLRTKSNSVFDARLFWEYYSVPFRMGFLDGGARGVMASYNAWNGTPMAVNPVLKSIVEDKWGVDVLSSDGGAVRLLWTDHKRFPDQKAAVIACLHAGINQFLDTYKDETAAAVKEGSVTEAEIDDLLRRKFVISLKLGLLDPGQESTPPPAANAGVDNQPPAVVPASTDQHQDAMQKDSPEPWNSDKHRAISQKMALESVVLLKNEGNMLPLDKHAIRSIAVIGPLADSVHWDWYGGYPPYAVTPLDGIKAALGPYVRVHYAGSELNQAAINAARASDVAIVVVGNDPTCGPDMAHDWHDTVDGGGTLPCAVPSDGREGRDRESLTLEQEQLVKQVYAVNPRTVMVLISSFPYTVNWSQQYIPAILHMAHASQDEGTALAKVLFGDYNPAGRLVTTWPASLDQLPPMMDYNIRDGRTYMYFKGQPLYPFGYGLSYTSFRYSNLRLDKPFLRGGEEVTATVDVTNTGGRDGDEVVQLYISHQGSLVARAKEELKGFQRVHIPSGQTVSVPLTVKADDLAYWNEKKNQWTLERDRVDVRIGASSADIRLHQELAIRP</sequence>
<dbReference type="Pfam" id="PF14310">
    <property type="entry name" value="Fn3-like"/>
    <property type="match status" value="1"/>
</dbReference>
<dbReference type="GO" id="GO:0045493">
    <property type="term" value="P:xylan catabolic process"/>
    <property type="evidence" value="ECO:0007669"/>
    <property type="project" value="InterPro"/>
</dbReference>
<dbReference type="InterPro" id="IPR001764">
    <property type="entry name" value="Glyco_hydro_3_N"/>
</dbReference>
<feature type="signal peptide" evidence="5">
    <location>
        <begin position="1"/>
        <end position="22"/>
    </location>
</feature>
<dbReference type="GO" id="GO:0008422">
    <property type="term" value="F:beta-glucosidase activity"/>
    <property type="evidence" value="ECO:0007669"/>
    <property type="project" value="UniProtKB-ARBA"/>
</dbReference>
<evidence type="ECO:0000256" key="1">
    <source>
        <dbReference type="ARBA" id="ARBA00005336"/>
    </source>
</evidence>
<dbReference type="InterPro" id="IPR017853">
    <property type="entry name" value="GH"/>
</dbReference>
<dbReference type="SUPFAM" id="SSF52279">
    <property type="entry name" value="Beta-D-glucan exohydrolase, C-terminal domain"/>
    <property type="match status" value="1"/>
</dbReference>
<dbReference type="PANTHER" id="PTHR42721:SF3">
    <property type="entry name" value="BETA-D-XYLOSIDASE 5-RELATED"/>
    <property type="match status" value="1"/>
</dbReference>
<keyword evidence="8" id="KW-1185">Reference proteome</keyword>
<dbReference type="PANTHER" id="PTHR42721">
    <property type="entry name" value="SUGAR HYDROLASE-RELATED"/>
    <property type="match status" value="1"/>
</dbReference>
<dbReference type="GO" id="GO:0031222">
    <property type="term" value="P:arabinan catabolic process"/>
    <property type="evidence" value="ECO:0007669"/>
    <property type="project" value="TreeGrafter"/>
</dbReference>
<dbReference type="InterPro" id="IPR044993">
    <property type="entry name" value="BXL"/>
</dbReference>
<dbReference type="SUPFAM" id="SSF51445">
    <property type="entry name" value="(Trans)glycosidases"/>
    <property type="match status" value="1"/>
</dbReference>
<evidence type="ECO:0000313" key="8">
    <source>
        <dbReference type="Proteomes" id="UP000290253"/>
    </source>
</evidence>
<evidence type="ECO:0000259" key="6">
    <source>
        <dbReference type="SMART" id="SM01217"/>
    </source>
</evidence>
<evidence type="ECO:0000256" key="4">
    <source>
        <dbReference type="SAM" id="MobiDB-lite"/>
    </source>
</evidence>
<accession>A0A4Q1S906</accession>
<dbReference type="GO" id="GO:0046556">
    <property type="term" value="F:alpha-L-arabinofuranosidase activity"/>
    <property type="evidence" value="ECO:0007669"/>
    <property type="project" value="TreeGrafter"/>
</dbReference>
<feature type="domain" description="Fibronectin type III-like" evidence="6">
    <location>
        <begin position="669"/>
        <end position="739"/>
    </location>
</feature>
<proteinExistence type="inferred from homology"/>
<feature type="compositionally biased region" description="Basic and acidic residues" evidence="4">
    <location>
        <begin position="367"/>
        <end position="383"/>
    </location>
</feature>
<dbReference type="AlphaFoldDB" id="A0A4Q1S906"/>